<proteinExistence type="predicted"/>
<name>A0ABP8XBX3_9PSEU</name>
<feature type="compositionally biased region" description="Low complexity" evidence="1">
    <location>
        <begin position="71"/>
        <end position="82"/>
    </location>
</feature>
<organism evidence="2 3">
    <name type="scientific">Pseudonocardia yuanmonensis</name>
    <dbReference type="NCBI Taxonomy" id="1095914"/>
    <lineage>
        <taxon>Bacteria</taxon>
        <taxon>Bacillati</taxon>
        <taxon>Actinomycetota</taxon>
        <taxon>Actinomycetes</taxon>
        <taxon>Pseudonocardiales</taxon>
        <taxon>Pseudonocardiaceae</taxon>
        <taxon>Pseudonocardia</taxon>
    </lineage>
</organism>
<evidence type="ECO:0000313" key="2">
    <source>
        <dbReference type="EMBL" id="GAA4702657.1"/>
    </source>
</evidence>
<reference evidence="3" key="1">
    <citation type="journal article" date="2019" name="Int. J. Syst. Evol. Microbiol.">
        <title>The Global Catalogue of Microorganisms (GCM) 10K type strain sequencing project: providing services to taxonomists for standard genome sequencing and annotation.</title>
        <authorList>
            <consortium name="The Broad Institute Genomics Platform"/>
            <consortium name="The Broad Institute Genome Sequencing Center for Infectious Disease"/>
            <person name="Wu L."/>
            <person name="Ma J."/>
        </authorList>
    </citation>
    <scope>NUCLEOTIDE SEQUENCE [LARGE SCALE GENOMIC DNA]</scope>
    <source>
        <strain evidence="3">JCM 18055</strain>
    </source>
</reference>
<dbReference type="Proteomes" id="UP001500325">
    <property type="component" value="Unassembled WGS sequence"/>
</dbReference>
<gene>
    <name evidence="2" type="ORF">GCM10023215_47450</name>
</gene>
<feature type="region of interest" description="Disordered" evidence="1">
    <location>
        <begin position="1"/>
        <end position="33"/>
    </location>
</feature>
<keyword evidence="3" id="KW-1185">Reference proteome</keyword>
<protein>
    <submittedName>
        <fullName evidence="2">Uncharacterized protein</fullName>
    </submittedName>
</protein>
<comment type="caution">
    <text evidence="2">The sequence shown here is derived from an EMBL/GenBank/DDBJ whole genome shotgun (WGS) entry which is preliminary data.</text>
</comment>
<evidence type="ECO:0000313" key="3">
    <source>
        <dbReference type="Proteomes" id="UP001500325"/>
    </source>
</evidence>
<evidence type="ECO:0000256" key="1">
    <source>
        <dbReference type="SAM" id="MobiDB-lite"/>
    </source>
</evidence>
<feature type="region of interest" description="Disordered" evidence="1">
    <location>
        <begin position="58"/>
        <end position="91"/>
    </location>
</feature>
<dbReference type="EMBL" id="BAABIC010000017">
    <property type="protein sequence ID" value="GAA4702657.1"/>
    <property type="molecule type" value="Genomic_DNA"/>
</dbReference>
<sequence>MSIRAVPRPADSAGAHPVAAMPADPRAGAVGSGTKWDTRAVREPADSPHVPLARARASPGIAHAHPRPLARARASAGIARAAETSPHTTSDVRTVYCEARYTCVPVSTKAPVSS</sequence>
<accession>A0ABP8XBX3</accession>